<keyword evidence="4" id="KW-1185">Reference proteome</keyword>
<proteinExistence type="predicted"/>
<feature type="region of interest" description="Disordered" evidence="1">
    <location>
        <begin position="266"/>
        <end position="304"/>
    </location>
</feature>
<dbReference type="Pfam" id="PF03432">
    <property type="entry name" value="Relaxase"/>
    <property type="match status" value="1"/>
</dbReference>
<organism evidence="3 4">
    <name type="scientific">Flagellimonas meridianipacifica</name>
    <dbReference type="NCBI Taxonomy" id="1080225"/>
    <lineage>
        <taxon>Bacteria</taxon>
        <taxon>Pseudomonadati</taxon>
        <taxon>Bacteroidota</taxon>
        <taxon>Flavobacteriia</taxon>
        <taxon>Flavobacteriales</taxon>
        <taxon>Flavobacteriaceae</taxon>
        <taxon>Flagellimonas</taxon>
    </lineage>
</organism>
<accession>A0A2T0MF84</accession>
<dbReference type="InterPro" id="IPR005094">
    <property type="entry name" value="Endonuclease_MobA/VirD2"/>
</dbReference>
<protein>
    <submittedName>
        <fullName evidence="3">Relaxase/mobilization nuclease-like protein</fullName>
    </submittedName>
</protein>
<dbReference type="OrthoDB" id="915634at2"/>
<sequence>MIAKQIKGKDFYGLLAYNERKVENDQGCVLDTNITHDTVVNMTREFNIVRQLRPRLGKVVYHVSLSLPIGDNLGDREFTALAFDYLKGMGFDNNQYIVYRHTDTQHEHIHIIANRVKYSGKVVSDSKDYKRSEKLVRKLETKYGLSTLERSELKKKAGITQNEIEKAIRTGQAPIKLVLQQRIDGALLRSNNVVGFIEELKKKKVYPMFNASLTTGKVTGISFDHEGVVYKGSTLGRQYSWNNIIKHLDYEQDRDRSIILENSRPSQRNAGTFGEIGPGPKRTVGTPKGNAQRPENAHEKSEYHVGKNKTMGWVKPLVDDNPWNAFRLELQEQDRYKRKRKRRRRRI</sequence>
<dbReference type="EMBL" id="PVYX01000001">
    <property type="protein sequence ID" value="PRX56235.1"/>
    <property type="molecule type" value="Genomic_DNA"/>
</dbReference>
<feature type="compositionally biased region" description="Basic and acidic residues" evidence="1">
    <location>
        <begin position="295"/>
        <end position="304"/>
    </location>
</feature>
<dbReference type="Proteomes" id="UP000237640">
    <property type="component" value="Unassembled WGS sequence"/>
</dbReference>
<evidence type="ECO:0000256" key="1">
    <source>
        <dbReference type="SAM" id="MobiDB-lite"/>
    </source>
</evidence>
<evidence type="ECO:0000313" key="4">
    <source>
        <dbReference type="Proteomes" id="UP000237640"/>
    </source>
</evidence>
<evidence type="ECO:0000259" key="2">
    <source>
        <dbReference type="Pfam" id="PF03432"/>
    </source>
</evidence>
<dbReference type="AlphaFoldDB" id="A0A2T0MF84"/>
<comment type="caution">
    <text evidence="3">The sequence shown here is derived from an EMBL/GenBank/DDBJ whole genome shotgun (WGS) entry which is preliminary data.</text>
</comment>
<reference evidence="3 4" key="1">
    <citation type="submission" date="2018-03" db="EMBL/GenBank/DDBJ databases">
        <title>Genomic Encyclopedia of Archaeal and Bacterial Type Strains, Phase II (KMG-II): from individual species to whole genera.</title>
        <authorList>
            <person name="Goeker M."/>
        </authorList>
    </citation>
    <scope>NUCLEOTIDE SEQUENCE [LARGE SCALE GENOMIC DNA]</scope>
    <source>
        <strain evidence="3 4">DSM 25027</strain>
    </source>
</reference>
<evidence type="ECO:0000313" key="3">
    <source>
        <dbReference type="EMBL" id="PRX56235.1"/>
    </source>
</evidence>
<name>A0A2T0MF84_9FLAO</name>
<dbReference type="RefSeq" id="WP_106143229.1">
    <property type="nucleotide sequence ID" value="NZ_PVYX01000001.1"/>
</dbReference>
<feature type="domain" description="MobA/VirD2-like nuclease" evidence="2">
    <location>
        <begin position="17"/>
        <end position="145"/>
    </location>
</feature>
<gene>
    <name evidence="3" type="ORF">CLV81_0229</name>
</gene>